<dbReference type="InterPro" id="IPR023210">
    <property type="entry name" value="NADP_OxRdtase_dom"/>
</dbReference>
<dbReference type="Proteomes" id="UP000309872">
    <property type="component" value="Unassembled WGS sequence"/>
</dbReference>
<sequence length="301" mass="34094">MRYNNLGHSDLKISEIGLGCMSLEGGASNVNIGLISEAFDHGINYFDTADLYEKGLNEELIGKAVHSFRDRIVLATKVGNEWRTDGSGWDWNPRKEYILRAADESLKRLKTDYIDVYQLHGGTIEDTMDDVVEAFEILVQVGKIKHYGISSIRPNVFTQYLEKSNVVSNMMQYSLLDRRPERYLELFKTHNTCIISRGSLAQGLLLGKKAKSYLGYEPTEIELLNENIEKLGQQLEVSRQAIALAYVLQQPLVASAVVGVRTANQMKDLWQACRELEKLRHQDLSTLLTAIRPIDYTAHLI</sequence>
<evidence type="ECO:0000313" key="2">
    <source>
        <dbReference type="EMBL" id="TJY63596.1"/>
    </source>
</evidence>
<organism evidence="2 3">
    <name type="scientific">Sphingobacterium alkalisoli</name>
    <dbReference type="NCBI Taxonomy" id="1874115"/>
    <lineage>
        <taxon>Bacteria</taxon>
        <taxon>Pseudomonadati</taxon>
        <taxon>Bacteroidota</taxon>
        <taxon>Sphingobacteriia</taxon>
        <taxon>Sphingobacteriales</taxon>
        <taxon>Sphingobacteriaceae</taxon>
        <taxon>Sphingobacterium</taxon>
    </lineage>
</organism>
<feature type="domain" description="NADP-dependent oxidoreductase" evidence="1">
    <location>
        <begin position="15"/>
        <end position="284"/>
    </location>
</feature>
<dbReference type="Gene3D" id="3.20.20.100">
    <property type="entry name" value="NADP-dependent oxidoreductase domain"/>
    <property type="match status" value="1"/>
</dbReference>
<gene>
    <name evidence="2" type="ORF">FAZ19_18670</name>
</gene>
<dbReference type="PANTHER" id="PTHR43312">
    <property type="entry name" value="D-THREO-ALDOSE 1-DEHYDROGENASE"/>
    <property type="match status" value="1"/>
</dbReference>
<accession>A0A4U0GX59</accession>
<comment type="caution">
    <text evidence="2">The sequence shown here is derived from an EMBL/GenBank/DDBJ whole genome shotgun (WGS) entry which is preliminary data.</text>
</comment>
<dbReference type="OrthoDB" id="9773828at2"/>
<protein>
    <submittedName>
        <fullName evidence="2">Aldo/keto reductase</fullName>
    </submittedName>
</protein>
<evidence type="ECO:0000259" key="1">
    <source>
        <dbReference type="Pfam" id="PF00248"/>
    </source>
</evidence>
<dbReference type="PANTHER" id="PTHR43312:SF1">
    <property type="entry name" value="NADP-DEPENDENT OXIDOREDUCTASE DOMAIN-CONTAINING PROTEIN"/>
    <property type="match status" value="1"/>
</dbReference>
<reference evidence="2 3" key="1">
    <citation type="submission" date="2019-04" db="EMBL/GenBank/DDBJ databases">
        <title>Sphingobacterium olei sp. nov., isolated from oil-contaminated soil.</title>
        <authorList>
            <person name="Liu B."/>
        </authorList>
    </citation>
    <scope>NUCLEOTIDE SEQUENCE [LARGE SCALE GENOMIC DNA]</scope>
    <source>
        <strain evidence="2 3">Y3L14</strain>
    </source>
</reference>
<keyword evidence="3" id="KW-1185">Reference proteome</keyword>
<dbReference type="AlphaFoldDB" id="A0A4U0GX59"/>
<dbReference type="InterPro" id="IPR053135">
    <property type="entry name" value="AKR2_Oxidoreductase"/>
</dbReference>
<dbReference type="EMBL" id="SUKA01000006">
    <property type="protein sequence ID" value="TJY63596.1"/>
    <property type="molecule type" value="Genomic_DNA"/>
</dbReference>
<dbReference type="CDD" id="cd19086">
    <property type="entry name" value="AKR_AKR11C1"/>
    <property type="match status" value="1"/>
</dbReference>
<evidence type="ECO:0000313" key="3">
    <source>
        <dbReference type="Proteomes" id="UP000309872"/>
    </source>
</evidence>
<dbReference type="RefSeq" id="WP_136822270.1">
    <property type="nucleotide sequence ID" value="NZ_BMJX01000006.1"/>
</dbReference>
<dbReference type="InterPro" id="IPR036812">
    <property type="entry name" value="NAD(P)_OxRdtase_dom_sf"/>
</dbReference>
<dbReference type="Pfam" id="PF00248">
    <property type="entry name" value="Aldo_ket_red"/>
    <property type="match status" value="1"/>
</dbReference>
<proteinExistence type="predicted"/>
<name>A0A4U0GX59_9SPHI</name>
<dbReference type="SUPFAM" id="SSF51430">
    <property type="entry name" value="NAD(P)-linked oxidoreductase"/>
    <property type="match status" value="1"/>
</dbReference>